<keyword evidence="3" id="KW-0645">Protease</keyword>
<evidence type="ECO:0000256" key="5">
    <source>
        <dbReference type="ARBA" id="ARBA00023180"/>
    </source>
</evidence>
<reference evidence="6 7" key="1">
    <citation type="submission" date="2024-02" db="EMBL/GenBank/DDBJ databases">
        <title>First draft genome assembly of two strains of Seiridium cardinale.</title>
        <authorList>
            <person name="Emiliani G."/>
            <person name="Scali E."/>
        </authorList>
    </citation>
    <scope>NUCLEOTIDE SEQUENCE [LARGE SCALE GENOMIC DNA]</scope>
    <source>
        <strain evidence="6 7">BM-138-000479</strain>
    </source>
</reference>
<organism evidence="6 7">
    <name type="scientific">Seiridium cardinale</name>
    <dbReference type="NCBI Taxonomy" id="138064"/>
    <lineage>
        <taxon>Eukaryota</taxon>
        <taxon>Fungi</taxon>
        <taxon>Dikarya</taxon>
        <taxon>Ascomycota</taxon>
        <taxon>Pezizomycotina</taxon>
        <taxon>Sordariomycetes</taxon>
        <taxon>Xylariomycetidae</taxon>
        <taxon>Amphisphaeriales</taxon>
        <taxon>Sporocadaceae</taxon>
        <taxon>Seiridium</taxon>
    </lineage>
</organism>
<comment type="similarity">
    <text evidence="1">Belongs to the peptidase S10 family.</text>
</comment>
<proteinExistence type="inferred from homology"/>
<evidence type="ECO:0000256" key="2">
    <source>
        <dbReference type="ARBA" id="ARBA00022645"/>
    </source>
</evidence>
<evidence type="ECO:0000313" key="7">
    <source>
        <dbReference type="Proteomes" id="UP001465668"/>
    </source>
</evidence>
<dbReference type="EMBL" id="JARVKM010000033">
    <property type="protein sequence ID" value="KAK9775566.1"/>
    <property type="molecule type" value="Genomic_DNA"/>
</dbReference>
<name>A0ABR2XP31_9PEZI</name>
<dbReference type="GO" id="GO:0004180">
    <property type="term" value="F:carboxypeptidase activity"/>
    <property type="evidence" value="ECO:0007669"/>
    <property type="project" value="UniProtKB-KW"/>
</dbReference>
<evidence type="ECO:0000256" key="4">
    <source>
        <dbReference type="ARBA" id="ARBA00022801"/>
    </source>
</evidence>
<comment type="caution">
    <text evidence="6">The sequence shown here is derived from an EMBL/GenBank/DDBJ whole genome shotgun (WGS) entry which is preliminary data.</text>
</comment>
<evidence type="ECO:0000256" key="3">
    <source>
        <dbReference type="ARBA" id="ARBA00022670"/>
    </source>
</evidence>
<accession>A0ABR2XP31</accession>
<dbReference type="Gene3D" id="3.40.50.1820">
    <property type="entry name" value="alpha/beta hydrolase"/>
    <property type="match status" value="1"/>
</dbReference>
<evidence type="ECO:0000256" key="1">
    <source>
        <dbReference type="ARBA" id="ARBA00009431"/>
    </source>
</evidence>
<dbReference type="Proteomes" id="UP001465668">
    <property type="component" value="Unassembled WGS sequence"/>
</dbReference>
<dbReference type="InterPro" id="IPR029058">
    <property type="entry name" value="AB_hydrolase_fold"/>
</dbReference>
<dbReference type="InterPro" id="IPR001563">
    <property type="entry name" value="Peptidase_S10"/>
</dbReference>
<protein>
    <submittedName>
        <fullName evidence="6">Carboxypeptidase Y</fullName>
    </submittedName>
</protein>
<gene>
    <name evidence="6" type="ORF">SCAR479_07671</name>
</gene>
<evidence type="ECO:0000313" key="6">
    <source>
        <dbReference type="EMBL" id="KAK9775566.1"/>
    </source>
</evidence>
<sequence>MTATKVNFQAIDFDFNEKWTNRSDTWTSTPREGEKIIVVKTTPVLVINGMNDVGINWEDMTEVTKLIRWSGQARFKTQALSPRYLYDGSGIRIGGGNYKWHDRLAIVNVDKAGHMSPHDQAAATSFVMRMAEEKHTRSLVLLLKIVAILEAA</sequence>
<keyword evidence="2 6" id="KW-0121">Carboxypeptidase</keyword>
<dbReference type="Pfam" id="PF00450">
    <property type="entry name" value="Peptidase_S10"/>
    <property type="match status" value="1"/>
</dbReference>
<keyword evidence="5" id="KW-0325">Glycoprotein</keyword>
<keyword evidence="7" id="KW-1185">Reference proteome</keyword>
<dbReference type="SUPFAM" id="SSF53474">
    <property type="entry name" value="alpha/beta-Hydrolases"/>
    <property type="match status" value="1"/>
</dbReference>
<keyword evidence="4" id="KW-0378">Hydrolase</keyword>